<gene>
    <name evidence="2" type="ORF">AFM12_18285</name>
</gene>
<evidence type="ECO:0008006" key="4">
    <source>
        <dbReference type="Google" id="ProtNLM"/>
    </source>
</evidence>
<dbReference type="RefSeq" id="WP_055151503.1">
    <property type="nucleotide sequence ID" value="NZ_JXSZ01000015.1"/>
</dbReference>
<organism evidence="2 3">
    <name type="scientific">Jiulongibacter sediminis</name>
    <dbReference type="NCBI Taxonomy" id="1605367"/>
    <lineage>
        <taxon>Bacteria</taxon>
        <taxon>Pseudomonadati</taxon>
        <taxon>Bacteroidota</taxon>
        <taxon>Cytophagia</taxon>
        <taxon>Cytophagales</taxon>
        <taxon>Leadbetterellaceae</taxon>
        <taxon>Jiulongibacter</taxon>
    </lineage>
</organism>
<protein>
    <recommendedName>
        <fullName evidence="4">Gas vesicle protein</fullName>
    </recommendedName>
</protein>
<dbReference type="EMBL" id="LGTQ01000015">
    <property type="protein sequence ID" value="KPM46722.1"/>
    <property type="molecule type" value="Genomic_DNA"/>
</dbReference>
<dbReference type="Pfam" id="PF12732">
    <property type="entry name" value="YtxH"/>
    <property type="match status" value="1"/>
</dbReference>
<reference evidence="2 3" key="1">
    <citation type="submission" date="2015-07" db="EMBL/GenBank/DDBJ databases">
        <title>The draft genome sequence of Leadbetterella sp. JN14-9.</title>
        <authorList>
            <person name="Liu Y."/>
            <person name="Du J."/>
            <person name="Shao Z."/>
        </authorList>
    </citation>
    <scope>NUCLEOTIDE SEQUENCE [LARGE SCALE GENOMIC DNA]</scope>
    <source>
        <strain evidence="2 3">JN14-9</strain>
    </source>
</reference>
<dbReference type="Proteomes" id="UP000050454">
    <property type="component" value="Unassembled WGS sequence"/>
</dbReference>
<keyword evidence="1" id="KW-0472">Membrane</keyword>
<evidence type="ECO:0000256" key="1">
    <source>
        <dbReference type="SAM" id="Phobius"/>
    </source>
</evidence>
<name>A0A0P7BYS7_9BACT</name>
<evidence type="ECO:0000313" key="2">
    <source>
        <dbReference type="EMBL" id="KPM46722.1"/>
    </source>
</evidence>
<feature type="transmembrane region" description="Helical" evidence="1">
    <location>
        <begin position="6"/>
        <end position="25"/>
    </location>
</feature>
<sequence>MNNAKALTGIIAAAAVGAAVGIAYAPDKGSKTRKKIRRKAEDLSESVKDVALNTKDKTVAKASTLIDQGKKTVDTLVDKVSGKVVKAA</sequence>
<keyword evidence="3" id="KW-1185">Reference proteome</keyword>
<evidence type="ECO:0000313" key="3">
    <source>
        <dbReference type="Proteomes" id="UP000050454"/>
    </source>
</evidence>
<dbReference type="OrthoDB" id="598035at2"/>
<proteinExistence type="predicted"/>
<keyword evidence="1" id="KW-1133">Transmembrane helix</keyword>
<dbReference type="AlphaFoldDB" id="A0A0P7BYS7"/>
<keyword evidence="1" id="KW-0812">Transmembrane</keyword>
<dbReference type="InterPro" id="IPR024623">
    <property type="entry name" value="YtxH"/>
</dbReference>
<accession>A0A0P7BYS7</accession>
<dbReference type="STRING" id="1605367.AFM12_18285"/>
<comment type="caution">
    <text evidence="2">The sequence shown here is derived from an EMBL/GenBank/DDBJ whole genome shotgun (WGS) entry which is preliminary data.</text>
</comment>